<organism evidence="4 5">
    <name type="scientific">Zooshikella ganghwensis</name>
    <dbReference type="NCBI Taxonomy" id="202772"/>
    <lineage>
        <taxon>Bacteria</taxon>
        <taxon>Pseudomonadati</taxon>
        <taxon>Pseudomonadota</taxon>
        <taxon>Gammaproteobacteria</taxon>
        <taxon>Oceanospirillales</taxon>
        <taxon>Zooshikellaceae</taxon>
        <taxon>Zooshikella</taxon>
    </lineage>
</organism>
<name>A0A4P9VMS3_9GAMM</name>
<gene>
    <name evidence="4" type="ORF">B9G39_11000</name>
</gene>
<dbReference type="PANTHER" id="PTHR43575:SF1">
    <property type="entry name" value="PROTEIN ABCI7, CHLOROPLASTIC"/>
    <property type="match status" value="1"/>
</dbReference>
<dbReference type="InterPro" id="IPR037284">
    <property type="entry name" value="SUF_FeS_clus_asmbl_SufBD_sf"/>
</dbReference>
<feature type="domain" description="SUF system FeS cluster assembly SufBD core" evidence="2">
    <location>
        <begin position="191"/>
        <end position="419"/>
    </location>
</feature>
<accession>A0A4P9VMS3</accession>
<feature type="domain" description="SUF system FeS cluster assembly SufBD N-terminal" evidence="3">
    <location>
        <begin position="13"/>
        <end position="63"/>
    </location>
</feature>
<dbReference type="AlphaFoldDB" id="A0A4P9VMS3"/>
<comment type="caution">
    <text evidence="4">The sequence shown here is derived from an EMBL/GenBank/DDBJ whole genome shotgun (WGS) entry which is preliminary data.</text>
</comment>
<evidence type="ECO:0000259" key="3">
    <source>
        <dbReference type="Pfam" id="PF19295"/>
    </source>
</evidence>
<dbReference type="InterPro" id="IPR045595">
    <property type="entry name" value="SufBD_N"/>
</dbReference>
<evidence type="ECO:0000313" key="4">
    <source>
        <dbReference type="EMBL" id="RDH43929.1"/>
    </source>
</evidence>
<reference evidence="4 5" key="1">
    <citation type="submission" date="2017-04" db="EMBL/GenBank/DDBJ databases">
        <title>Draft genome sequence of Zooshikella ganghwensis VG4 isolated from Red Sea sediments.</title>
        <authorList>
            <person name="Rehman Z."/>
            <person name="Alam I."/>
            <person name="Kamau A."/>
            <person name="Bajic V."/>
            <person name="Leiknes T."/>
        </authorList>
    </citation>
    <scope>NUCLEOTIDE SEQUENCE [LARGE SCALE GENOMIC DNA]</scope>
    <source>
        <strain evidence="4 5">VG4</strain>
    </source>
</reference>
<dbReference type="GO" id="GO:0016226">
    <property type="term" value="P:iron-sulfur cluster assembly"/>
    <property type="evidence" value="ECO:0007669"/>
    <property type="project" value="InterPro"/>
</dbReference>
<comment type="similarity">
    <text evidence="1">Belongs to the iron-sulfur cluster assembly SufBD family.</text>
</comment>
<dbReference type="InterPro" id="IPR000825">
    <property type="entry name" value="SUF_FeS_clus_asmbl_SufBD_core"/>
</dbReference>
<dbReference type="Pfam" id="PF01458">
    <property type="entry name" value="SUFBD_core"/>
    <property type="match status" value="1"/>
</dbReference>
<dbReference type="Pfam" id="PF19295">
    <property type="entry name" value="SufBD_N"/>
    <property type="match status" value="1"/>
</dbReference>
<evidence type="ECO:0000259" key="2">
    <source>
        <dbReference type="Pfam" id="PF01458"/>
    </source>
</evidence>
<dbReference type="PANTHER" id="PTHR43575">
    <property type="entry name" value="PROTEIN ABCI7, CHLOROPLASTIC"/>
    <property type="match status" value="1"/>
</dbReference>
<protein>
    <submittedName>
        <fullName evidence="4">SufD family Fe-S cluster assembly protein</fullName>
    </submittedName>
</protein>
<dbReference type="SUPFAM" id="SSF101960">
    <property type="entry name" value="Stabilizer of iron transporter SufD"/>
    <property type="match status" value="1"/>
</dbReference>
<proteinExistence type="inferred from homology"/>
<evidence type="ECO:0000256" key="1">
    <source>
        <dbReference type="ARBA" id="ARBA00043967"/>
    </source>
</evidence>
<dbReference type="EMBL" id="NDXW01000001">
    <property type="protein sequence ID" value="RDH43929.1"/>
    <property type="molecule type" value="Genomic_DNA"/>
</dbReference>
<evidence type="ECO:0000313" key="5">
    <source>
        <dbReference type="Proteomes" id="UP000257039"/>
    </source>
</evidence>
<keyword evidence="5" id="KW-1185">Reference proteome</keyword>
<sequence>MSMMRQAISEHCQQQWDATIQPAAEGISPVRQRAWQRWQQQGLPTRHQESWKYTRAEQFFTEPLLNNALKKTSVLPQKTGNPVIADIKQLSASINLDLIDKVICPHANSVLLYCIDGQFYSDQTNTSLFGGLLGDVSDPSLFIPAQDLLDEDSDGFALLNLALSPETLQLSIPADSQLTLHIAYIAARAGWYQPSVRIHVQPGSQLTLLEHTISPADLSVSDSLWNSLTQLHVAPSAEVIYVNLNQCASSCQHVHQLLVDLDTSAQIQSWLAALGGNASRLQIIQRLAGRGSSATVNGLLLGQGQQHHDHRVVFRHLAEETKSYCLHKGLLAGKSKGVFNGRILMTPEAHQAEGNMYSRNMLLSQGSRMHTKPELEIYHDAVRCAHGATVGQLDRQALQYLCCRGIASESARQLLLAAFIQTLWQSLPKPLYEWLTQQVTPSFASVSEQMEAI</sequence>
<dbReference type="InterPro" id="IPR055346">
    <property type="entry name" value="Fe-S_cluster_assembly_SufBD"/>
</dbReference>
<dbReference type="Proteomes" id="UP000257039">
    <property type="component" value="Unassembled WGS sequence"/>
</dbReference>
<dbReference type="RefSeq" id="WP_094787158.1">
    <property type="nucleotide sequence ID" value="NZ_NDXW01000001.1"/>
</dbReference>